<dbReference type="Proteomes" id="UP000024635">
    <property type="component" value="Unassembled WGS sequence"/>
</dbReference>
<evidence type="ECO:0000313" key="1">
    <source>
        <dbReference type="EMBL" id="EYB88768.1"/>
    </source>
</evidence>
<accession>A0A016SDK3</accession>
<dbReference type="AlphaFoldDB" id="A0A016SDK3"/>
<protein>
    <submittedName>
        <fullName evidence="1">Uncharacterized protein</fullName>
    </submittedName>
</protein>
<organism evidence="1 2">
    <name type="scientific">Ancylostoma ceylanicum</name>
    <dbReference type="NCBI Taxonomy" id="53326"/>
    <lineage>
        <taxon>Eukaryota</taxon>
        <taxon>Metazoa</taxon>
        <taxon>Ecdysozoa</taxon>
        <taxon>Nematoda</taxon>
        <taxon>Chromadorea</taxon>
        <taxon>Rhabditida</taxon>
        <taxon>Rhabditina</taxon>
        <taxon>Rhabditomorpha</taxon>
        <taxon>Strongyloidea</taxon>
        <taxon>Ancylostomatidae</taxon>
        <taxon>Ancylostomatinae</taxon>
        <taxon>Ancylostoma</taxon>
    </lineage>
</organism>
<proteinExistence type="predicted"/>
<keyword evidence="2" id="KW-1185">Reference proteome</keyword>
<dbReference type="EMBL" id="JARK01001578">
    <property type="protein sequence ID" value="EYB88768.1"/>
    <property type="molecule type" value="Genomic_DNA"/>
</dbReference>
<evidence type="ECO:0000313" key="2">
    <source>
        <dbReference type="Proteomes" id="UP000024635"/>
    </source>
</evidence>
<comment type="caution">
    <text evidence="1">The sequence shown here is derived from an EMBL/GenBank/DDBJ whole genome shotgun (WGS) entry which is preliminary data.</text>
</comment>
<gene>
    <name evidence="1" type="primary">Acey_s0242.g3446</name>
    <name evidence="1" type="ORF">Y032_0242g3446</name>
</gene>
<sequence length="70" mass="8388">MEGREENACGNVWKWRKSAVVRRLVSCGIGRWLNSLPMLKLCKQLFECFLHKLFLQRWQLHPLWLFSAEV</sequence>
<name>A0A016SDK3_9BILA</name>
<reference evidence="2" key="1">
    <citation type="journal article" date="2015" name="Nat. Genet.">
        <title>The genome and transcriptome of the zoonotic hookworm Ancylostoma ceylanicum identify infection-specific gene families.</title>
        <authorList>
            <person name="Schwarz E.M."/>
            <person name="Hu Y."/>
            <person name="Antoshechkin I."/>
            <person name="Miller M.M."/>
            <person name="Sternberg P.W."/>
            <person name="Aroian R.V."/>
        </authorList>
    </citation>
    <scope>NUCLEOTIDE SEQUENCE</scope>
    <source>
        <strain evidence="2">HY135</strain>
    </source>
</reference>